<dbReference type="KEGG" id="nmk:CHR53_07285"/>
<evidence type="ECO:0000313" key="2">
    <source>
        <dbReference type="Proteomes" id="UP000282892"/>
    </source>
</evidence>
<name>A0A3Q9QUU9_9BACI</name>
<sequence length="141" mass="15865">MSNLSFVLDLGPLEELIARSKESAMKGAKNGLDVIKDDWIVKSRNIAPLDTGNLIRQINGTVEGNGFQSHVVVTGNATSRGRKRFNYGYYIHEGLMAADGKKLKRPDAEEQFLSKVGEENQQDWMAKLEREIETELRRAGW</sequence>
<dbReference type="AlphaFoldDB" id="A0A3Q9QUU9"/>
<dbReference type="RefSeq" id="WP_127485915.1">
    <property type="nucleotide sequence ID" value="NZ_CP022572.1"/>
</dbReference>
<keyword evidence="2" id="KW-1185">Reference proteome</keyword>
<dbReference type="EMBL" id="CP022572">
    <property type="protein sequence ID" value="AZU61071.1"/>
    <property type="molecule type" value="Genomic_DNA"/>
</dbReference>
<evidence type="ECO:0000313" key="1">
    <source>
        <dbReference type="EMBL" id="AZU61071.1"/>
    </source>
</evidence>
<dbReference type="OrthoDB" id="2476432at2"/>
<gene>
    <name evidence="1" type="ORF">CHR53_07285</name>
</gene>
<proteinExistence type="predicted"/>
<dbReference type="Proteomes" id="UP000282892">
    <property type="component" value="Chromosome"/>
</dbReference>
<accession>A0A3Q9QUU9</accession>
<protein>
    <recommendedName>
        <fullName evidence="3">HK97 gp10 family phage protein</fullName>
    </recommendedName>
</protein>
<evidence type="ECO:0008006" key="3">
    <source>
        <dbReference type="Google" id="ProtNLM"/>
    </source>
</evidence>
<reference evidence="1 2" key="1">
    <citation type="submission" date="2017-07" db="EMBL/GenBank/DDBJ databases">
        <title>The complete genome sequence of Bacillus mesonae strain H20-5, an efficient strain improving plant abiotic stress resistance.</title>
        <authorList>
            <person name="Kim S.Y."/>
            <person name="Song H."/>
            <person name="Sang M.K."/>
            <person name="Weon H.-Y."/>
            <person name="Song J."/>
        </authorList>
    </citation>
    <scope>NUCLEOTIDE SEQUENCE [LARGE SCALE GENOMIC DNA]</scope>
    <source>
        <strain evidence="1 2">H20-5</strain>
    </source>
</reference>
<organism evidence="1 2">
    <name type="scientific">Neobacillus mesonae</name>
    <dbReference type="NCBI Taxonomy" id="1193713"/>
    <lineage>
        <taxon>Bacteria</taxon>
        <taxon>Bacillati</taxon>
        <taxon>Bacillota</taxon>
        <taxon>Bacilli</taxon>
        <taxon>Bacillales</taxon>
        <taxon>Bacillaceae</taxon>
        <taxon>Neobacillus</taxon>
    </lineage>
</organism>